<dbReference type="InterPro" id="IPR012902">
    <property type="entry name" value="N_methyl_site"/>
</dbReference>
<keyword evidence="1" id="KW-1133">Transmembrane helix</keyword>
<proteinExistence type="predicted"/>
<organism evidence="2 3">
    <name type="scientific">Pseudaquabacterium inlustre</name>
    <dbReference type="NCBI Taxonomy" id="2984192"/>
    <lineage>
        <taxon>Bacteria</taxon>
        <taxon>Pseudomonadati</taxon>
        <taxon>Pseudomonadota</taxon>
        <taxon>Betaproteobacteria</taxon>
        <taxon>Burkholderiales</taxon>
        <taxon>Sphaerotilaceae</taxon>
        <taxon>Pseudaquabacterium</taxon>
    </lineage>
</organism>
<gene>
    <name evidence="2" type="ORF">AACH10_07325</name>
</gene>
<dbReference type="PANTHER" id="PTHR30093">
    <property type="entry name" value="GENERAL SECRETION PATHWAY PROTEIN G"/>
    <property type="match status" value="1"/>
</dbReference>
<dbReference type="Proteomes" id="UP001365405">
    <property type="component" value="Unassembled WGS sequence"/>
</dbReference>
<evidence type="ECO:0000313" key="2">
    <source>
        <dbReference type="EMBL" id="MEK8050043.1"/>
    </source>
</evidence>
<protein>
    <submittedName>
        <fullName evidence="2">Type II secretion system protein</fullName>
    </submittedName>
</protein>
<dbReference type="PANTHER" id="PTHR30093:SF47">
    <property type="entry name" value="TYPE IV PILUS NON-CORE MINOR PILIN PILE"/>
    <property type="match status" value="1"/>
</dbReference>
<sequence length="164" mass="17826">MTRRWRAPAGFTLIEMLVVLAIVGILAGAAIPLVEHTARRAREAQLREGLRSIRQALDAHRDAVEARRIGAGPDGSPWPATLEVLEQGVPMLDAEGRPREGVRLHLLRRLPRDPFADPTLGAAATWARRASTSPPGQFDGGADIIDIASRSAARALDGSQYRDW</sequence>
<dbReference type="NCBIfam" id="TIGR02532">
    <property type="entry name" value="IV_pilin_GFxxxE"/>
    <property type="match status" value="1"/>
</dbReference>
<evidence type="ECO:0000313" key="3">
    <source>
        <dbReference type="Proteomes" id="UP001365405"/>
    </source>
</evidence>
<keyword evidence="1" id="KW-0812">Transmembrane</keyword>
<dbReference type="PROSITE" id="PS00409">
    <property type="entry name" value="PROKAR_NTER_METHYL"/>
    <property type="match status" value="1"/>
</dbReference>
<dbReference type="InterPro" id="IPR045584">
    <property type="entry name" value="Pilin-like"/>
</dbReference>
<dbReference type="RefSeq" id="WP_341409712.1">
    <property type="nucleotide sequence ID" value="NZ_JBBUTH010000003.1"/>
</dbReference>
<keyword evidence="1" id="KW-0472">Membrane</keyword>
<dbReference type="EMBL" id="JBBUTH010000003">
    <property type="protein sequence ID" value="MEK8050043.1"/>
    <property type="molecule type" value="Genomic_DNA"/>
</dbReference>
<keyword evidence="3" id="KW-1185">Reference proteome</keyword>
<reference evidence="2 3" key="1">
    <citation type="submission" date="2024-04" db="EMBL/GenBank/DDBJ databases">
        <title>Novel species of the genus Ideonella isolated from streams.</title>
        <authorList>
            <person name="Lu H."/>
        </authorList>
    </citation>
    <scope>NUCLEOTIDE SEQUENCE [LARGE SCALE GENOMIC DNA]</scope>
    <source>
        <strain evidence="2 3">DXS22W</strain>
    </source>
</reference>
<comment type="caution">
    <text evidence="2">The sequence shown here is derived from an EMBL/GenBank/DDBJ whole genome shotgun (WGS) entry which is preliminary data.</text>
</comment>
<dbReference type="Pfam" id="PF07963">
    <property type="entry name" value="N_methyl"/>
    <property type="match status" value="1"/>
</dbReference>
<accession>A0ABU9CEA6</accession>
<dbReference type="Gene3D" id="3.30.700.10">
    <property type="entry name" value="Glycoprotein, Type 4 Pilin"/>
    <property type="match status" value="1"/>
</dbReference>
<evidence type="ECO:0000256" key="1">
    <source>
        <dbReference type="SAM" id="Phobius"/>
    </source>
</evidence>
<name>A0ABU9CEA6_9BURK</name>
<dbReference type="SUPFAM" id="SSF54523">
    <property type="entry name" value="Pili subunits"/>
    <property type="match status" value="1"/>
</dbReference>
<feature type="transmembrane region" description="Helical" evidence="1">
    <location>
        <begin position="12"/>
        <end position="34"/>
    </location>
</feature>